<name>A0AAE1PNL3_9EUCA</name>
<organism evidence="2 3">
    <name type="scientific">Petrolisthes manimaculis</name>
    <dbReference type="NCBI Taxonomy" id="1843537"/>
    <lineage>
        <taxon>Eukaryota</taxon>
        <taxon>Metazoa</taxon>
        <taxon>Ecdysozoa</taxon>
        <taxon>Arthropoda</taxon>
        <taxon>Crustacea</taxon>
        <taxon>Multicrustacea</taxon>
        <taxon>Malacostraca</taxon>
        <taxon>Eumalacostraca</taxon>
        <taxon>Eucarida</taxon>
        <taxon>Decapoda</taxon>
        <taxon>Pleocyemata</taxon>
        <taxon>Anomura</taxon>
        <taxon>Galatheoidea</taxon>
        <taxon>Porcellanidae</taxon>
        <taxon>Petrolisthes</taxon>
    </lineage>
</organism>
<accession>A0AAE1PNL3</accession>
<reference evidence="2" key="1">
    <citation type="submission" date="2023-11" db="EMBL/GenBank/DDBJ databases">
        <title>Genome assemblies of two species of porcelain crab, Petrolisthes cinctipes and Petrolisthes manimaculis (Anomura: Porcellanidae).</title>
        <authorList>
            <person name="Angst P."/>
        </authorList>
    </citation>
    <scope>NUCLEOTIDE SEQUENCE</scope>
    <source>
        <strain evidence="2">PB745_02</strain>
        <tissue evidence="2">Gill</tissue>
    </source>
</reference>
<feature type="region of interest" description="Disordered" evidence="1">
    <location>
        <begin position="131"/>
        <end position="177"/>
    </location>
</feature>
<sequence length="177" mass="19930">MKQGGSRQGRMEDRQGRRQKETYTRQGDQRKAESSPVTELSQYISDSFFQVSECDASVLYSGSIWWRMEEVLVISSRSPEEVVGPRGEFCRFCRPARGSKERKAAEKDLMLRPCVESRAGPVIIHPHKMFSSRRKSLPETSRLGVNTTSSGGFTTTRTSKRRASNGFLNPAMTDKSG</sequence>
<dbReference type="AlphaFoldDB" id="A0AAE1PNL3"/>
<evidence type="ECO:0000256" key="1">
    <source>
        <dbReference type="SAM" id="MobiDB-lite"/>
    </source>
</evidence>
<evidence type="ECO:0000313" key="2">
    <source>
        <dbReference type="EMBL" id="KAK4311529.1"/>
    </source>
</evidence>
<feature type="compositionally biased region" description="Low complexity" evidence="1">
    <location>
        <begin position="147"/>
        <end position="157"/>
    </location>
</feature>
<comment type="caution">
    <text evidence="2">The sequence shown here is derived from an EMBL/GenBank/DDBJ whole genome shotgun (WGS) entry which is preliminary data.</text>
</comment>
<proteinExistence type="predicted"/>
<dbReference type="Proteomes" id="UP001292094">
    <property type="component" value="Unassembled WGS sequence"/>
</dbReference>
<feature type="region of interest" description="Disordered" evidence="1">
    <location>
        <begin position="1"/>
        <end position="38"/>
    </location>
</feature>
<keyword evidence="3" id="KW-1185">Reference proteome</keyword>
<gene>
    <name evidence="2" type="ORF">Pmani_016995</name>
</gene>
<protein>
    <submittedName>
        <fullName evidence="2">Uncharacterized protein</fullName>
    </submittedName>
</protein>
<evidence type="ECO:0000313" key="3">
    <source>
        <dbReference type="Proteomes" id="UP001292094"/>
    </source>
</evidence>
<dbReference type="EMBL" id="JAWZYT010001506">
    <property type="protein sequence ID" value="KAK4311529.1"/>
    <property type="molecule type" value="Genomic_DNA"/>
</dbReference>
<feature type="compositionally biased region" description="Basic and acidic residues" evidence="1">
    <location>
        <begin position="9"/>
        <end position="33"/>
    </location>
</feature>